<dbReference type="RefSeq" id="WP_201808850.1">
    <property type="nucleotide sequence ID" value="NZ_JAERRI010000018.1"/>
</dbReference>
<dbReference type="EMBL" id="JAERRI010000018">
    <property type="protein sequence ID" value="MBL1093250.1"/>
    <property type="molecule type" value="Genomic_DNA"/>
</dbReference>
<evidence type="ECO:0000313" key="2">
    <source>
        <dbReference type="EMBL" id="MBL1093250.1"/>
    </source>
</evidence>
<feature type="signal peptide" evidence="1">
    <location>
        <begin position="1"/>
        <end position="19"/>
    </location>
</feature>
<gene>
    <name evidence="2" type="ORF">JK360_28540</name>
</gene>
<organism evidence="2 3">
    <name type="scientific">Streptomyces siderophoricus</name>
    <dbReference type="NCBI Taxonomy" id="2802281"/>
    <lineage>
        <taxon>Bacteria</taxon>
        <taxon>Bacillati</taxon>
        <taxon>Actinomycetota</taxon>
        <taxon>Actinomycetes</taxon>
        <taxon>Kitasatosporales</taxon>
        <taxon>Streptomycetaceae</taxon>
        <taxon>Streptomyces</taxon>
    </lineage>
</organism>
<feature type="chain" id="PRO_5045362747" description="Lipoprotein" evidence="1">
    <location>
        <begin position="20"/>
        <end position="166"/>
    </location>
</feature>
<evidence type="ECO:0000313" key="3">
    <source>
        <dbReference type="Proteomes" id="UP000629371"/>
    </source>
</evidence>
<protein>
    <recommendedName>
        <fullName evidence="4">Lipoprotein</fullName>
    </recommendedName>
</protein>
<proteinExistence type="predicted"/>
<keyword evidence="1" id="KW-0732">Signal</keyword>
<dbReference type="PROSITE" id="PS51257">
    <property type="entry name" value="PROKAR_LIPOPROTEIN"/>
    <property type="match status" value="1"/>
</dbReference>
<evidence type="ECO:0008006" key="4">
    <source>
        <dbReference type="Google" id="ProtNLM"/>
    </source>
</evidence>
<reference evidence="2 3" key="1">
    <citation type="submission" date="2021-01" db="EMBL/GenBank/DDBJ databases">
        <title>WGS of actinomycetes isolated from Thailand.</title>
        <authorList>
            <person name="Thawai C."/>
        </authorList>
    </citation>
    <scope>NUCLEOTIDE SEQUENCE [LARGE SCALE GENOMIC DNA]</scope>
    <source>
        <strain evidence="2 3">CH9-7</strain>
    </source>
</reference>
<comment type="caution">
    <text evidence="2">The sequence shown here is derived from an EMBL/GenBank/DDBJ whole genome shotgun (WGS) entry which is preliminary data.</text>
</comment>
<dbReference type="Proteomes" id="UP000629371">
    <property type="component" value="Unassembled WGS sequence"/>
</dbReference>
<keyword evidence="3" id="KW-1185">Reference proteome</keyword>
<accession>A0ABS1MZU6</accession>
<name>A0ABS1MZU6_9ACTN</name>
<sequence length="166" mass="17261">MKGTRTVAATVLLLLSAVAGCGIRPTGVIDAGEPVAGLTKGMRIYFASDTGLRGVSRPDVEVRSLSSVIKLLIAGPNASEQKSGLTNLVAFNGSYQVSGNGHRVTVEAPDSHLSADARLSNGQLVCSLARAQAVLHPEVRPDDVQVTLRAGGDSLGPYACSYFLRN</sequence>
<evidence type="ECO:0000256" key="1">
    <source>
        <dbReference type="SAM" id="SignalP"/>
    </source>
</evidence>